<gene>
    <name evidence="1" type="primary">RPL13_1</name>
    <name evidence="1" type="ORF">CM83_202</name>
</gene>
<reference evidence="1" key="1">
    <citation type="journal article" date="2014" name="PLoS ONE">
        <title>Transcriptome-Based Identification of ABC Transporters in the Western Tarnished Plant Bug Lygus hesperus.</title>
        <authorList>
            <person name="Hull J.J."/>
            <person name="Chaney K."/>
            <person name="Geib S.M."/>
            <person name="Fabrick J.A."/>
            <person name="Brent C.S."/>
            <person name="Walsh D."/>
            <person name="Lavine L.C."/>
        </authorList>
    </citation>
    <scope>NUCLEOTIDE SEQUENCE</scope>
</reference>
<proteinExistence type="predicted"/>
<evidence type="ECO:0000313" key="1">
    <source>
        <dbReference type="EMBL" id="JAG01087.1"/>
    </source>
</evidence>
<accession>A0A0A9VY31</accession>
<protein>
    <submittedName>
        <fullName evidence="1">60S ribosomal protein L13</fullName>
    </submittedName>
</protein>
<dbReference type="AlphaFoldDB" id="A0A0A9VY31"/>
<name>A0A0A9VY31_LYGHE</name>
<sequence length="124" mass="14244">TTLFMETTAPTKSRYTAGKRQFTVHKVDCALSPIPPTLHTLRTILQDFSYVLHGRKYFSQAFFYLDIAKEDIPKTAIPTLFRAVEFNKLNFSLTKCRTNIPTVHGLHPQGSTFPLRLHRRLHNG</sequence>
<dbReference type="EMBL" id="GBHO01042517">
    <property type="protein sequence ID" value="JAG01087.1"/>
    <property type="molecule type" value="Transcribed_RNA"/>
</dbReference>
<dbReference type="GO" id="GO:0005840">
    <property type="term" value="C:ribosome"/>
    <property type="evidence" value="ECO:0007669"/>
    <property type="project" value="UniProtKB-KW"/>
</dbReference>
<keyword evidence="1" id="KW-0689">Ribosomal protein</keyword>
<organism evidence="1">
    <name type="scientific">Lygus hesperus</name>
    <name type="common">Western plant bug</name>
    <dbReference type="NCBI Taxonomy" id="30085"/>
    <lineage>
        <taxon>Eukaryota</taxon>
        <taxon>Metazoa</taxon>
        <taxon>Ecdysozoa</taxon>
        <taxon>Arthropoda</taxon>
        <taxon>Hexapoda</taxon>
        <taxon>Insecta</taxon>
        <taxon>Pterygota</taxon>
        <taxon>Neoptera</taxon>
        <taxon>Paraneoptera</taxon>
        <taxon>Hemiptera</taxon>
        <taxon>Heteroptera</taxon>
        <taxon>Panheteroptera</taxon>
        <taxon>Cimicomorpha</taxon>
        <taxon>Miridae</taxon>
        <taxon>Mirini</taxon>
        <taxon>Lygus</taxon>
    </lineage>
</organism>
<feature type="non-terminal residue" evidence="1">
    <location>
        <position position="124"/>
    </location>
</feature>
<keyword evidence="1" id="KW-0687">Ribonucleoprotein</keyword>
<feature type="non-terminal residue" evidence="1">
    <location>
        <position position="1"/>
    </location>
</feature>
<reference evidence="1" key="2">
    <citation type="submission" date="2014-07" db="EMBL/GenBank/DDBJ databases">
        <authorList>
            <person name="Hull J."/>
        </authorList>
    </citation>
    <scope>NUCLEOTIDE SEQUENCE</scope>
</reference>